<evidence type="ECO:0000259" key="1">
    <source>
        <dbReference type="Pfam" id="PF13480"/>
    </source>
</evidence>
<evidence type="ECO:0000313" key="2">
    <source>
        <dbReference type="EMBL" id="OGK56012.1"/>
    </source>
</evidence>
<feature type="domain" description="BioF2-like acetyltransferase" evidence="1">
    <location>
        <begin position="201"/>
        <end position="342"/>
    </location>
</feature>
<name>A0A1F7JK82_9BACT</name>
<reference evidence="2 3" key="1">
    <citation type="journal article" date="2016" name="Nat. Commun.">
        <title>Thousands of microbial genomes shed light on interconnected biogeochemical processes in an aquifer system.</title>
        <authorList>
            <person name="Anantharaman K."/>
            <person name="Brown C.T."/>
            <person name="Hug L.A."/>
            <person name="Sharon I."/>
            <person name="Castelle C.J."/>
            <person name="Probst A.J."/>
            <person name="Thomas B.C."/>
            <person name="Singh A."/>
            <person name="Wilkins M.J."/>
            <person name="Karaoz U."/>
            <person name="Brodie E.L."/>
            <person name="Williams K.H."/>
            <person name="Hubbard S.S."/>
            <person name="Banfield J.F."/>
        </authorList>
    </citation>
    <scope>NUCLEOTIDE SEQUENCE [LARGE SCALE GENOMIC DNA]</scope>
</reference>
<dbReference type="EMBL" id="MGAY01000048">
    <property type="protein sequence ID" value="OGK56012.1"/>
    <property type="molecule type" value="Genomic_DNA"/>
</dbReference>
<evidence type="ECO:0000313" key="3">
    <source>
        <dbReference type="Proteomes" id="UP000176376"/>
    </source>
</evidence>
<comment type="caution">
    <text evidence="2">The sequence shown here is derived from an EMBL/GenBank/DDBJ whole genome shotgun (WGS) entry which is preliminary data.</text>
</comment>
<dbReference type="AlphaFoldDB" id="A0A1F7JK82"/>
<proteinExistence type="predicted"/>
<sequence>MAASNQSNDELIREEKPPTINNNLLPFYSYWKKEKAPREVKQYYSKNGHLKLIKSLSIEICTNVDQCHNLWHEFNQNRTLFDTWEFRQAFFDSYNPDLHFILLKNNEENVALLPLQYEQEYNRYAWFGSPWQEESGFFVKDPLFIPLLLGISPTPLYLNAIDKEALIWAKDLIDFAADDPKFILNLSNIQSLDDFFHSLKKKRRYNLKRDVKHIESQLPQIVINNFSDFDKLVELNIKRFQQKGEDTDWEDPRRIMTFRHVLRLGLMKKSFQVRMISVYINNKLAACDLIALYKKCYYGLKCGYDVANFPGIGNFMNYFEIKDALSLNMKKMDFLEIDYGWKNKWFEEVPLFKYEKDYNSDSIVD</sequence>
<accession>A0A1F7JK82</accession>
<dbReference type="Pfam" id="PF13480">
    <property type="entry name" value="Acetyltransf_6"/>
    <property type="match status" value="1"/>
</dbReference>
<gene>
    <name evidence="2" type="ORF">A3J15_00325</name>
</gene>
<dbReference type="SUPFAM" id="SSF55729">
    <property type="entry name" value="Acyl-CoA N-acyltransferases (Nat)"/>
    <property type="match status" value="1"/>
</dbReference>
<dbReference type="Gene3D" id="3.40.630.30">
    <property type="match status" value="1"/>
</dbReference>
<dbReference type="InterPro" id="IPR016181">
    <property type="entry name" value="Acyl_CoA_acyltransferase"/>
</dbReference>
<protein>
    <recommendedName>
        <fullName evidence="1">BioF2-like acetyltransferase domain-containing protein</fullName>
    </recommendedName>
</protein>
<dbReference type="InterPro" id="IPR038740">
    <property type="entry name" value="BioF2-like_GNAT_dom"/>
</dbReference>
<dbReference type="Proteomes" id="UP000176376">
    <property type="component" value="Unassembled WGS sequence"/>
</dbReference>
<organism evidence="2 3">
    <name type="scientific">Candidatus Roizmanbacteria bacterium RIFCSPLOWO2_02_FULL_38_10</name>
    <dbReference type="NCBI Taxonomy" id="1802074"/>
    <lineage>
        <taxon>Bacteria</taxon>
        <taxon>Candidatus Roizmaniibacteriota</taxon>
    </lineage>
</organism>
<dbReference type="STRING" id="1802074.A3J15_00325"/>